<keyword evidence="2" id="KW-1185">Reference proteome</keyword>
<protein>
    <recommendedName>
        <fullName evidence="3">F-box domain-containing protein</fullName>
    </recommendedName>
</protein>
<dbReference type="EMBL" id="KV429083">
    <property type="protein sequence ID" value="KZT66879.1"/>
    <property type="molecule type" value="Genomic_DNA"/>
</dbReference>
<reference evidence="1 2" key="1">
    <citation type="journal article" date="2016" name="Mol. Biol. Evol.">
        <title>Comparative Genomics of Early-Diverging Mushroom-Forming Fungi Provides Insights into the Origins of Lignocellulose Decay Capabilities.</title>
        <authorList>
            <person name="Nagy L.G."/>
            <person name="Riley R."/>
            <person name="Tritt A."/>
            <person name="Adam C."/>
            <person name="Daum C."/>
            <person name="Floudas D."/>
            <person name="Sun H."/>
            <person name="Yadav J.S."/>
            <person name="Pangilinan J."/>
            <person name="Larsson K.H."/>
            <person name="Matsuura K."/>
            <person name="Barry K."/>
            <person name="Labutti K."/>
            <person name="Kuo R."/>
            <person name="Ohm R.A."/>
            <person name="Bhattacharya S.S."/>
            <person name="Shirouzu T."/>
            <person name="Yoshinaga Y."/>
            <person name="Martin F.M."/>
            <person name="Grigoriev I.V."/>
            <person name="Hibbett D.S."/>
        </authorList>
    </citation>
    <scope>NUCLEOTIDE SEQUENCE [LARGE SCALE GENOMIC DNA]</scope>
    <source>
        <strain evidence="1 2">L-15889</strain>
    </source>
</reference>
<organism evidence="1 2">
    <name type="scientific">Daedalea quercina L-15889</name>
    <dbReference type="NCBI Taxonomy" id="1314783"/>
    <lineage>
        <taxon>Eukaryota</taxon>
        <taxon>Fungi</taxon>
        <taxon>Dikarya</taxon>
        <taxon>Basidiomycota</taxon>
        <taxon>Agaricomycotina</taxon>
        <taxon>Agaricomycetes</taxon>
        <taxon>Polyporales</taxon>
        <taxon>Fomitopsis</taxon>
    </lineage>
</organism>
<sequence>MSIFAFPVELVQDVVSYMAKPDILKFAFTCRTAYACAVPSILRDVSLRKGTKKEADEHLRSFCICVLADLPRRASHIRSLTIGTPTFADEKGAYSQQDYALADHLARIISLATGLRLLIVLDAERLFCSAPPQLARAIISLNNLSDIQFEGYAGPHALGVLSEMRSRPVAVTLTSFGTPTCHRALRTGRDRLLPNFSDTLVSLTLVNNHDLFQALQSDVVWPTLKHLTIGGVRDAANLPAFARTFPGVRRLEVYARCTEETVGPGLWKQLECVSLDRPVPICRPVRHIELVGGDWMEEQFGLSATMMAGIEPTTVTCRDVDVQAVAQLLGCTHSIRYVRFVRASAHTRQGFALFGSLSADSWLEAHNFSALARAHLLALTIPVDIVRAYIDIDGDWACFRARSEVAIGRAGYLRGS</sequence>
<proteinExistence type="predicted"/>
<evidence type="ECO:0008006" key="3">
    <source>
        <dbReference type="Google" id="ProtNLM"/>
    </source>
</evidence>
<accession>A0A165NEK2</accession>
<dbReference type="OrthoDB" id="2789470at2759"/>
<dbReference type="Proteomes" id="UP000076727">
    <property type="component" value="Unassembled WGS sequence"/>
</dbReference>
<evidence type="ECO:0000313" key="2">
    <source>
        <dbReference type="Proteomes" id="UP000076727"/>
    </source>
</evidence>
<dbReference type="AlphaFoldDB" id="A0A165NEK2"/>
<name>A0A165NEK2_9APHY</name>
<evidence type="ECO:0000313" key="1">
    <source>
        <dbReference type="EMBL" id="KZT66879.1"/>
    </source>
</evidence>
<gene>
    <name evidence="1" type="ORF">DAEQUDRAFT_436827</name>
</gene>